<dbReference type="RefSeq" id="WP_165312983.1">
    <property type="nucleotide sequence ID" value="NZ_CP049332.1"/>
</dbReference>
<proteinExistence type="predicted"/>
<accession>A0A6G7CMW7</accession>
<dbReference type="EMBL" id="CP049332">
    <property type="protein sequence ID" value="QIH43449.1"/>
    <property type="molecule type" value="Genomic_DNA"/>
</dbReference>
<keyword evidence="2" id="KW-1185">Reference proteome</keyword>
<dbReference type="KEGG" id="vzi:G5S32_15745"/>
<reference evidence="1 2" key="1">
    <citation type="submission" date="2020-02" db="EMBL/GenBank/DDBJ databases">
        <title>A complete genome of a marine bacterium Vibrio sp. ZWAL4003 isolated from the mangrove sediment with the ability to degrade polysaccharides.</title>
        <authorList>
            <person name="Wu J."/>
            <person name="Qu W."/>
            <person name="Zeng R."/>
        </authorList>
    </citation>
    <scope>NUCLEOTIDE SEQUENCE [LARGE SCALE GENOMIC DNA]</scope>
    <source>
        <strain evidence="1 2">ZWAL4003</strain>
    </source>
</reference>
<sequence>MAQYRIVGDGFAADVIENSPNIEGADLIGLVLRKAYRQLKQQEANSDGYQF</sequence>
<dbReference type="AlphaFoldDB" id="A0A6G7CMW7"/>
<protein>
    <submittedName>
        <fullName evidence="1">Uncharacterized protein</fullName>
    </submittedName>
</protein>
<gene>
    <name evidence="1" type="ORF">G5S32_15745</name>
</gene>
<evidence type="ECO:0000313" key="2">
    <source>
        <dbReference type="Proteomes" id="UP000503003"/>
    </source>
</evidence>
<organism evidence="1 2">
    <name type="scientific">Vibrio ziniensis</name>
    <dbReference type="NCBI Taxonomy" id="2711221"/>
    <lineage>
        <taxon>Bacteria</taxon>
        <taxon>Pseudomonadati</taxon>
        <taxon>Pseudomonadota</taxon>
        <taxon>Gammaproteobacteria</taxon>
        <taxon>Vibrionales</taxon>
        <taxon>Vibrionaceae</taxon>
        <taxon>Vibrio</taxon>
    </lineage>
</organism>
<evidence type="ECO:0000313" key="1">
    <source>
        <dbReference type="EMBL" id="QIH43449.1"/>
    </source>
</evidence>
<dbReference type="Proteomes" id="UP000503003">
    <property type="component" value="Chromosome 2"/>
</dbReference>
<name>A0A6G7CMW7_9VIBR</name>